<reference evidence="2" key="1">
    <citation type="submission" date="2017-02" db="EMBL/GenBank/DDBJ databases">
        <authorList>
            <person name="Regsiter A."/>
            <person name="William W."/>
        </authorList>
    </citation>
    <scope>NUCLEOTIDE SEQUENCE</scope>
    <source>
        <strain evidence="2">Bib</strain>
    </source>
</reference>
<dbReference type="SUPFAM" id="SSF75169">
    <property type="entry name" value="DsrEFH-like"/>
    <property type="match status" value="1"/>
</dbReference>
<name>A0A3P3XJU5_9SPIR</name>
<dbReference type="EMBL" id="FWDM01000022">
    <property type="protein sequence ID" value="SLM13426.1"/>
    <property type="molecule type" value="Genomic_DNA"/>
</dbReference>
<dbReference type="Pfam" id="PF13686">
    <property type="entry name" value="DrsE_2"/>
    <property type="match status" value="1"/>
</dbReference>
<dbReference type="AlphaFoldDB" id="A0A3P3XJU5"/>
<organism evidence="2">
    <name type="scientific">uncultured spirochete</name>
    <dbReference type="NCBI Taxonomy" id="156406"/>
    <lineage>
        <taxon>Bacteria</taxon>
        <taxon>Pseudomonadati</taxon>
        <taxon>Spirochaetota</taxon>
        <taxon>Spirochaetia</taxon>
        <taxon>Spirochaetales</taxon>
        <taxon>environmental samples</taxon>
    </lineage>
</organism>
<dbReference type="Gene3D" id="3.40.1260.10">
    <property type="entry name" value="DsrEFH-like"/>
    <property type="match status" value="1"/>
</dbReference>
<dbReference type="PANTHER" id="PTHR34655">
    <property type="entry name" value="CONSERVED WITHIN P. AEROPHILUM"/>
    <property type="match status" value="1"/>
</dbReference>
<evidence type="ECO:0000313" key="2">
    <source>
        <dbReference type="EMBL" id="SLM13426.1"/>
    </source>
</evidence>
<sequence>MDIEKELADIKAKLEAMPGKENKLSMVIFSGDLDKQIAALIIATGAAAMGMKVVLFYTFWGTSALRDPAKKVNGKSFMGKMFGFMLPKGRNKLKLSQMHMAGMGTAMLKDLMKKKNVASLDQLFEAAGMLGVQINICQMSMDLMDLKREEMIDYPHLNVCGVATFLNDAKESAIQLFI</sequence>
<accession>A0A3P3XJU5</accession>
<dbReference type="InterPro" id="IPR027396">
    <property type="entry name" value="DsrEFH-like"/>
</dbReference>
<proteinExistence type="predicted"/>
<evidence type="ECO:0008006" key="3">
    <source>
        <dbReference type="Google" id="ProtNLM"/>
    </source>
</evidence>
<dbReference type="InterPro" id="IPR032836">
    <property type="entry name" value="DsrE2-like"/>
</dbReference>
<feature type="transmembrane region" description="Helical" evidence="1">
    <location>
        <begin position="37"/>
        <end position="60"/>
    </location>
</feature>
<protein>
    <recommendedName>
        <fullName evidence="3">NADH dehydrogenase FAD-containing subunit</fullName>
    </recommendedName>
</protein>
<gene>
    <name evidence="2" type="ORF">SPIROBIBN47_290062</name>
</gene>
<keyword evidence="1" id="KW-0472">Membrane</keyword>
<keyword evidence="1" id="KW-0812">Transmembrane</keyword>
<keyword evidence="1" id="KW-1133">Transmembrane helix</keyword>
<evidence type="ECO:0000256" key="1">
    <source>
        <dbReference type="SAM" id="Phobius"/>
    </source>
</evidence>
<dbReference type="PANTHER" id="PTHR34655:SF2">
    <property type="entry name" value="PEROXIREDOXIN FAMILY PROTEIN"/>
    <property type="match status" value="1"/>
</dbReference>